<accession>A0ACB8DRH0</accession>
<gene>
    <name evidence="1" type="ORF">HPB49_023377</name>
</gene>
<reference evidence="1" key="1">
    <citation type="submission" date="2020-05" db="EMBL/GenBank/DDBJ databases">
        <title>Large-scale comparative analyses of tick genomes elucidate their genetic diversity and vector capacities.</title>
        <authorList>
            <person name="Jia N."/>
            <person name="Wang J."/>
            <person name="Shi W."/>
            <person name="Du L."/>
            <person name="Sun Y."/>
            <person name="Zhan W."/>
            <person name="Jiang J."/>
            <person name="Wang Q."/>
            <person name="Zhang B."/>
            <person name="Ji P."/>
            <person name="Sakyi L.B."/>
            <person name="Cui X."/>
            <person name="Yuan T."/>
            <person name="Jiang B."/>
            <person name="Yang W."/>
            <person name="Lam T.T.-Y."/>
            <person name="Chang Q."/>
            <person name="Ding S."/>
            <person name="Wang X."/>
            <person name="Zhu J."/>
            <person name="Ruan X."/>
            <person name="Zhao L."/>
            <person name="Wei J."/>
            <person name="Que T."/>
            <person name="Du C."/>
            <person name="Cheng J."/>
            <person name="Dai P."/>
            <person name="Han X."/>
            <person name="Huang E."/>
            <person name="Gao Y."/>
            <person name="Liu J."/>
            <person name="Shao H."/>
            <person name="Ye R."/>
            <person name="Li L."/>
            <person name="Wei W."/>
            <person name="Wang X."/>
            <person name="Wang C."/>
            <person name="Yang T."/>
            <person name="Huo Q."/>
            <person name="Li W."/>
            <person name="Guo W."/>
            <person name="Chen H."/>
            <person name="Zhou L."/>
            <person name="Ni X."/>
            <person name="Tian J."/>
            <person name="Zhou Y."/>
            <person name="Sheng Y."/>
            <person name="Liu T."/>
            <person name="Pan Y."/>
            <person name="Xia L."/>
            <person name="Li J."/>
            <person name="Zhao F."/>
            <person name="Cao W."/>
        </authorList>
    </citation>
    <scope>NUCLEOTIDE SEQUENCE</scope>
    <source>
        <strain evidence="1">Dsil-2018</strain>
    </source>
</reference>
<keyword evidence="2" id="KW-1185">Reference proteome</keyword>
<evidence type="ECO:0000313" key="2">
    <source>
        <dbReference type="Proteomes" id="UP000821865"/>
    </source>
</evidence>
<protein>
    <submittedName>
        <fullName evidence="1">Uncharacterized protein</fullName>
    </submittedName>
</protein>
<dbReference type="EMBL" id="CM023479">
    <property type="protein sequence ID" value="KAH7975077.1"/>
    <property type="molecule type" value="Genomic_DNA"/>
</dbReference>
<organism evidence="1 2">
    <name type="scientific">Dermacentor silvarum</name>
    <name type="common">Tick</name>
    <dbReference type="NCBI Taxonomy" id="543639"/>
    <lineage>
        <taxon>Eukaryota</taxon>
        <taxon>Metazoa</taxon>
        <taxon>Ecdysozoa</taxon>
        <taxon>Arthropoda</taxon>
        <taxon>Chelicerata</taxon>
        <taxon>Arachnida</taxon>
        <taxon>Acari</taxon>
        <taxon>Parasitiformes</taxon>
        <taxon>Ixodida</taxon>
        <taxon>Ixodoidea</taxon>
        <taxon>Ixodidae</taxon>
        <taxon>Rhipicephalinae</taxon>
        <taxon>Dermacentor</taxon>
    </lineage>
</organism>
<comment type="caution">
    <text evidence="1">The sequence shown here is derived from an EMBL/GenBank/DDBJ whole genome shotgun (WGS) entry which is preliminary data.</text>
</comment>
<proteinExistence type="predicted"/>
<sequence length="298" mass="32424">MPDPGAWAVHTLNGHPVVVGANWRPMHFTKELPLPRVCGLCCMVPERTVLLPCSYFLCDTCNSARDQDGRYVCPLDLEPFDEGECVWTDFPSTRASSLKAHCWNEVYGCDFVGPLAAILGHFEAECSFHAFPCQRCGESVRNAELAAHYIGGCRNALPSVALAELSRQNGAVVTSSDDTAVGREVEKPVTNTCEDDMPALQSQVNELKETARMQGAQLQKLNAALAASLETMNANVALVAERFAETIGVASEMQQRMLAWKAGESGLAREGTSKGDSKCKTSWSILGNPTHKSRSMQR</sequence>
<dbReference type="Proteomes" id="UP000821865">
    <property type="component" value="Chromosome 10"/>
</dbReference>
<name>A0ACB8DRH0_DERSI</name>
<evidence type="ECO:0000313" key="1">
    <source>
        <dbReference type="EMBL" id="KAH7975077.1"/>
    </source>
</evidence>